<proteinExistence type="predicted"/>
<name>A0A8X6T974_TRICX</name>
<dbReference type="Gene3D" id="3.30.70.270">
    <property type="match status" value="1"/>
</dbReference>
<dbReference type="CDD" id="cd01647">
    <property type="entry name" value="RT_LTR"/>
    <property type="match status" value="1"/>
</dbReference>
<accession>A0A8X6T974</accession>
<dbReference type="EMBL" id="BMAU01021359">
    <property type="protein sequence ID" value="GFY22023.1"/>
    <property type="molecule type" value="Genomic_DNA"/>
</dbReference>
<comment type="caution">
    <text evidence="2">The sequence shown here is derived from an EMBL/GenBank/DDBJ whole genome shotgun (WGS) entry which is preliminary data.</text>
</comment>
<dbReference type="Gene3D" id="3.10.10.10">
    <property type="entry name" value="HIV Type 1 Reverse Transcriptase, subunit A, domain 1"/>
    <property type="match status" value="1"/>
</dbReference>
<reference evidence="2" key="1">
    <citation type="submission" date="2020-08" db="EMBL/GenBank/DDBJ databases">
        <title>Multicomponent nature underlies the extraordinary mechanical properties of spider dragline silk.</title>
        <authorList>
            <person name="Kono N."/>
            <person name="Nakamura H."/>
            <person name="Mori M."/>
            <person name="Yoshida Y."/>
            <person name="Ohtoshi R."/>
            <person name="Malay A.D."/>
            <person name="Moran D.A.P."/>
            <person name="Tomita M."/>
            <person name="Numata K."/>
            <person name="Arakawa K."/>
        </authorList>
    </citation>
    <scope>NUCLEOTIDE SEQUENCE</scope>
</reference>
<dbReference type="AlphaFoldDB" id="A0A8X6T974"/>
<dbReference type="InterPro" id="IPR043502">
    <property type="entry name" value="DNA/RNA_pol_sf"/>
</dbReference>
<protein>
    <recommendedName>
        <fullName evidence="1">Reverse transcriptase domain-containing protein</fullName>
    </recommendedName>
</protein>
<dbReference type="PANTHER" id="PTHR24559">
    <property type="entry name" value="TRANSPOSON TY3-I GAG-POL POLYPROTEIN"/>
    <property type="match status" value="1"/>
</dbReference>
<evidence type="ECO:0000313" key="2">
    <source>
        <dbReference type="EMBL" id="GFY22023.1"/>
    </source>
</evidence>
<evidence type="ECO:0000259" key="1">
    <source>
        <dbReference type="Pfam" id="PF00078"/>
    </source>
</evidence>
<dbReference type="InterPro" id="IPR053134">
    <property type="entry name" value="RNA-dir_DNA_polymerase"/>
</dbReference>
<dbReference type="Pfam" id="PF00078">
    <property type="entry name" value="RVT_1"/>
    <property type="match status" value="1"/>
</dbReference>
<dbReference type="SUPFAM" id="SSF56672">
    <property type="entry name" value="DNA/RNA polymerases"/>
    <property type="match status" value="1"/>
</dbReference>
<sequence>MEKRGQRLDPNDCIGYYCKQQIGSGSYFASDYHMQRGYGLFSNLRRYAMPIMIKAGKYLGKHLLSTGQNVLEDMVPQGKSFKEVSKYQLRAGLFVKDTAGKFDDVTLTNAGFNKGLRKRWDRVKYGKVFDMCGILHTDIGTQSKFLINGTSIRIRLIKAKNEFSLLAATGDYRLQIENKSIYVIKCEISSSILVAHEKALEQSLIQMPFTRIEVKTFTVSSGLESVIIPNGNVVLRKDIIDKNIVYFKIVNNSEIVQYINNEAQEERFGFCQLHRTDLNDKFKVFSPNKNLFVNLLDCVLEARDITSDEDRKKLKRGFMEEEEYPNVSPKKSVKKGKPQNIFDLDLSPPSSGSHEIKIPPYNVYLGKGAAIELKEFRKSYYIAFSKTVDGEIRNRFNLPLDQLNVLMKGKRYAFANNPFIPGFNKHEEESYIIAVDANHFYGDAMSQPLPIGHFFCLTKDEDFQDNEVIEPSSSHWATPIVLFEKKDVSIRFCANYCRLNDVTKKESSLLPRRDDTLDTLAGNTWISTLDLKSGFWQIRIHPVEKEKTTFATRQGLWQFKVRPFGFCNVPATFEHLMVKALGGLSYEDYLVNIDAIIIVGRSFEEHLKNIRRVL</sequence>
<evidence type="ECO:0000313" key="3">
    <source>
        <dbReference type="Proteomes" id="UP000887159"/>
    </source>
</evidence>
<dbReference type="Proteomes" id="UP000887159">
    <property type="component" value="Unassembled WGS sequence"/>
</dbReference>
<organism evidence="2 3">
    <name type="scientific">Trichonephila clavipes</name>
    <name type="common">Golden silk orbweaver</name>
    <name type="synonym">Nephila clavipes</name>
    <dbReference type="NCBI Taxonomy" id="2585209"/>
    <lineage>
        <taxon>Eukaryota</taxon>
        <taxon>Metazoa</taxon>
        <taxon>Ecdysozoa</taxon>
        <taxon>Arthropoda</taxon>
        <taxon>Chelicerata</taxon>
        <taxon>Arachnida</taxon>
        <taxon>Araneae</taxon>
        <taxon>Araneomorphae</taxon>
        <taxon>Entelegynae</taxon>
        <taxon>Araneoidea</taxon>
        <taxon>Nephilidae</taxon>
        <taxon>Trichonephila</taxon>
    </lineage>
</organism>
<feature type="domain" description="Reverse transcriptase" evidence="1">
    <location>
        <begin position="485"/>
        <end position="612"/>
    </location>
</feature>
<dbReference type="InterPro" id="IPR043128">
    <property type="entry name" value="Rev_trsase/Diguanyl_cyclase"/>
</dbReference>
<gene>
    <name evidence="2" type="primary">TY3B-G</name>
    <name evidence="2" type="ORF">TNCV_3296671</name>
</gene>
<dbReference type="PANTHER" id="PTHR24559:SF435">
    <property type="entry name" value="RIBONUCLEASE H"/>
    <property type="match status" value="1"/>
</dbReference>
<keyword evidence="3" id="KW-1185">Reference proteome</keyword>
<dbReference type="GO" id="GO:0071897">
    <property type="term" value="P:DNA biosynthetic process"/>
    <property type="evidence" value="ECO:0007669"/>
    <property type="project" value="UniProtKB-ARBA"/>
</dbReference>
<dbReference type="InterPro" id="IPR000477">
    <property type="entry name" value="RT_dom"/>
</dbReference>